<evidence type="ECO:0000313" key="2">
    <source>
        <dbReference type="EMBL" id="KAA9031688.1"/>
    </source>
</evidence>
<comment type="caution">
    <text evidence="2">The sequence shown here is derived from an EMBL/GenBank/DDBJ whole genome shotgun (WGS) entry which is preliminary data.</text>
</comment>
<dbReference type="PANTHER" id="PTHR34474:SF2">
    <property type="entry name" value="SIGNAL TRANSDUCTION PROTEIN TRAP"/>
    <property type="match status" value="1"/>
</dbReference>
<feature type="domain" description="ABM" evidence="1">
    <location>
        <begin position="66"/>
        <end position="154"/>
    </location>
</feature>
<keyword evidence="2" id="KW-0503">Monooxygenase</keyword>
<evidence type="ECO:0000313" key="3">
    <source>
        <dbReference type="Proteomes" id="UP000326671"/>
    </source>
</evidence>
<protein>
    <submittedName>
        <fullName evidence="2">Antibiotic biosynthesis monooxygenase</fullName>
    </submittedName>
</protein>
<dbReference type="Pfam" id="PF03992">
    <property type="entry name" value="ABM"/>
    <property type="match status" value="1"/>
</dbReference>
<evidence type="ECO:0000259" key="1">
    <source>
        <dbReference type="PROSITE" id="PS51725"/>
    </source>
</evidence>
<dbReference type="RefSeq" id="WP_150438153.1">
    <property type="nucleotide sequence ID" value="NZ_VYKL01000004.1"/>
</dbReference>
<dbReference type="InterPro" id="IPR050404">
    <property type="entry name" value="Heme-degrading_MO"/>
</dbReference>
<sequence length="171" mass="20107">MKLYITSGTQSFLTKMMEEHQNKELILMQNEDQFILIHQSEEDTFFKEPRKYEVITGFGKFPKKGFAAFHYIPVTDEGRPLFEYHFKNQAVLMQKEPNLTAIRVLRPLASDTYLILTVWEHETSYKNWKPAKSFEEAYSKTNTGKGNQKLPKVFPRPSFITRYTIVNNDKA</sequence>
<dbReference type="EMBL" id="VYKL01000004">
    <property type="protein sequence ID" value="KAA9031688.1"/>
    <property type="molecule type" value="Genomic_DNA"/>
</dbReference>
<organism evidence="2 3">
    <name type="scientific">Niallia endozanthoxylica</name>
    <dbReference type="NCBI Taxonomy" id="2036016"/>
    <lineage>
        <taxon>Bacteria</taxon>
        <taxon>Bacillati</taxon>
        <taxon>Bacillota</taxon>
        <taxon>Bacilli</taxon>
        <taxon>Bacillales</taxon>
        <taxon>Bacillaceae</taxon>
        <taxon>Niallia</taxon>
    </lineage>
</organism>
<accession>A0A5J5I6A5</accession>
<dbReference type="SUPFAM" id="SSF54909">
    <property type="entry name" value="Dimeric alpha+beta barrel"/>
    <property type="match status" value="1"/>
</dbReference>
<dbReference type="OrthoDB" id="2352283at2"/>
<reference evidence="2 3" key="1">
    <citation type="submission" date="2019-09" db="EMBL/GenBank/DDBJ databases">
        <title>Whole genome sequences of isolates from the Mars Exploration Rovers.</title>
        <authorList>
            <person name="Seuylemezian A."/>
            <person name="Vaishampayan P."/>
        </authorList>
    </citation>
    <scope>NUCLEOTIDE SEQUENCE [LARGE SCALE GENOMIC DNA]</scope>
    <source>
        <strain evidence="2 3">MER_TA_151</strain>
    </source>
</reference>
<keyword evidence="3" id="KW-1185">Reference proteome</keyword>
<dbReference type="InterPro" id="IPR011008">
    <property type="entry name" value="Dimeric_a/b-barrel"/>
</dbReference>
<dbReference type="Proteomes" id="UP000326671">
    <property type="component" value="Unassembled WGS sequence"/>
</dbReference>
<proteinExistence type="predicted"/>
<dbReference type="PANTHER" id="PTHR34474">
    <property type="entry name" value="SIGNAL TRANSDUCTION PROTEIN TRAP"/>
    <property type="match status" value="1"/>
</dbReference>
<dbReference type="PROSITE" id="PS51725">
    <property type="entry name" value="ABM"/>
    <property type="match status" value="1"/>
</dbReference>
<keyword evidence="2" id="KW-0560">Oxidoreductase</keyword>
<dbReference type="Gene3D" id="3.30.70.100">
    <property type="match status" value="1"/>
</dbReference>
<dbReference type="GO" id="GO:0004497">
    <property type="term" value="F:monooxygenase activity"/>
    <property type="evidence" value="ECO:0007669"/>
    <property type="project" value="UniProtKB-KW"/>
</dbReference>
<gene>
    <name evidence="2" type="ORF">F4V44_01190</name>
</gene>
<dbReference type="AlphaFoldDB" id="A0A5J5I6A5"/>
<name>A0A5J5I6A5_9BACI</name>
<dbReference type="InterPro" id="IPR007138">
    <property type="entry name" value="ABM_dom"/>
</dbReference>